<dbReference type="STRING" id="411471.SUBVAR_06579"/>
<dbReference type="OrthoDB" id="9785138at2"/>
<dbReference type="SUPFAM" id="SSF47413">
    <property type="entry name" value="lambda repressor-like DNA-binding domains"/>
    <property type="match status" value="1"/>
</dbReference>
<dbReference type="EMBL" id="ACBY02000034">
    <property type="protein sequence ID" value="EFB75118.1"/>
    <property type="molecule type" value="Genomic_DNA"/>
</dbReference>
<reference evidence="2" key="1">
    <citation type="submission" date="2009-12" db="EMBL/GenBank/DDBJ databases">
        <authorList>
            <person name="Weinstock G."/>
            <person name="Sodergren E."/>
            <person name="Clifton S."/>
            <person name="Fulton L."/>
            <person name="Fulton B."/>
            <person name="Courtney L."/>
            <person name="Fronick C."/>
            <person name="Harrison M."/>
            <person name="Strong C."/>
            <person name="Farmer C."/>
            <person name="Delahaunty K."/>
            <person name="Markovic C."/>
            <person name="Hall O."/>
            <person name="Minx P."/>
            <person name="Tomlinson C."/>
            <person name="Mitreva M."/>
            <person name="Nelson J."/>
            <person name="Hou S."/>
            <person name="Wollam A."/>
            <person name="Pepin K.H."/>
            <person name="Johnson M."/>
            <person name="Bhonagiri V."/>
            <person name="Nash W.E."/>
            <person name="Warren W."/>
            <person name="Chinwalla A."/>
            <person name="Mardis E.R."/>
            <person name="Wilson R.K."/>
        </authorList>
    </citation>
    <scope>NUCLEOTIDE SEQUENCE [LARGE SCALE GENOMIC DNA]</scope>
    <source>
        <strain evidence="2">DSM 15176</strain>
    </source>
</reference>
<evidence type="ECO:0000313" key="3">
    <source>
        <dbReference type="Proteomes" id="UP000003438"/>
    </source>
</evidence>
<name>D1PQB0_9FIRM</name>
<dbReference type="AlphaFoldDB" id="D1PQB0"/>
<protein>
    <submittedName>
        <fullName evidence="2">DNA-binding helix-turn-helix protein</fullName>
    </submittedName>
</protein>
<keyword evidence="3" id="KW-1185">Reference proteome</keyword>
<feature type="domain" description="HTH cro/C1-type" evidence="1">
    <location>
        <begin position="9"/>
        <end position="66"/>
    </location>
</feature>
<keyword evidence="2" id="KW-0238">DNA-binding</keyword>
<accession>D1PQB0</accession>
<evidence type="ECO:0000259" key="1">
    <source>
        <dbReference type="PROSITE" id="PS50943"/>
    </source>
</evidence>
<dbReference type="HOGENOM" id="CLU_121342_1_1_9"/>
<dbReference type="InterPro" id="IPR010982">
    <property type="entry name" value="Lambda_DNA-bd_dom_sf"/>
</dbReference>
<dbReference type="Gene3D" id="1.10.260.40">
    <property type="entry name" value="lambda repressor-like DNA-binding domains"/>
    <property type="match status" value="1"/>
</dbReference>
<dbReference type="GO" id="GO:0003677">
    <property type="term" value="F:DNA binding"/>
    <property type="evidence" value="ECO:0007669"/>
    <property type="project" value="UniProtKB-KW"/>
</dbReference>
<dbReference type="CDD" id="cd00093">
    <property type="entry name" value="HTH_XRE"/>
    <property type="match status" value="1"/>
</dbReference>
<dbReference type="eggNOG" id="COG1396">
    <property type="taxonomic scope" value="Bacteria"/>
</dbReference>
<dbReference type="SMART" id="SM00530">
    <property type="entry name" value="HTH_XRE"/>
    <property type="match status" value="1"/>
</dbReference>
<evidence type="ECO:0000313" key="2">
    <source>
        <dbReference type="EMBL" id="EFB75118.1"/>
    </source>
</evidence>
<dbReference type="InterPro" id="IPR001387">
    <property type="entry name" value="Cro/C1-type_HTH"/>
</dbReference>
<dbReference type="Proteomes" id="UP000003438">
    <property type="component" value="Unassembled WGS sequence"/>
</dbReference>
<comment type="caution">
    <text evidence="2">The sequence shown here is derived from an EMBL/GenBank/DDBJ whole genome shotgun (WGS) entry which is preliminary data.</text>
</comment>
<proteinExistence type="predicted"/>
<dbReference type="PROSITE" id="PS50943">
    <property type="entry name" value="HTH_CROC1"/>
    <property type="match status" value="1"/>
</dbReference>
<gene>
    <name evidence="2" type="ORF">SUBVAR_06579</name>
</gene>
<organism evidence="2 3">
    <name type="scientific">Subdoligranulum variabile DSM 15176</name>
    <dbReference type="NCBI Taxonomy" id="411471"/>
    <lineage>
        <taxon>Bacteria</taxon>
        <taxon>Bacillati</taxon>
        <taxon>Bacillota</taxon>
        <taxon>Clostridia</taxon>
        <taxon>Eubacteriales</taxon>
        <taxon>Oscillospiraceae</taxon>
        <taxon>Subdoligranulum</taxon>
    </lineage>
</organism>
<sequence>MSMKVGQKIRLVRRHRHLTQRELGDRLGLGEGGANRVAQYEMGYRVPKDELLRKIADVLDVPVENFFLNDDYIPDILRIMFWFDWEHPNVFRLTNTTENTESQQSENDNIDVKLSGNAIVKMVQQDIRPATVLWSDQYGVDAYLREWSIRKQELATQEITQEEYLEWLLQWPESSDLAGLREPRRQWRKSEKAEE</sequence>
<dbReference type="Pfam" id="PF01381">
    <property type="entry name" value="HTH_3"/>
    <property type="match status" value="1"/>
</dbReference>